<proteinExistence type="predicted"/>
<organism evidence="2 3">
    <name type="scientific">Halteria grandinella</name>
    <dbReference type="NCBI Taxonomy" id="5974"/>
    <lineage>
        <taxon>Eukaryota</taxon>
        <taxon>Sar</taxon>
        <taxon>Alveolata</taxon>
        <taxon>Ciliophora</taxon>
        <taxon>Intramacronucleata</taxon>
        <taxon>Spirotrichea</taxon>
        <taxon>Stichotrichia</taxon>
        <taxon>Sporadotrichida</taxon>
        <taxon>Halteriidae</taxon>
        <taxon>Halteria</taxon>
    </lineage>
</organism>
<accession>A0A8J8NH30</accession>
<dbReference type="EMBL" id="RRYP01016820">
    <property type="protein sequence ID" value="TNV74579.1"/>
    <property type="molecule type" value="Genomic_DNA"/>
</dbReference>
<protein>
    <submittedName>
        <fullName evidence="2">Uncharacterized protein</fullName>
    </submittedName>
</protein>
<gene>
    <name evidence="2" type="ORF">FGO68_gene4035</name>
</gene>
<evidence type="ECO:0000313" key="2">
    <source>
        <dbReference type="EMBL" id="TNV74579.1"/>
    </source>
</evidence>
<feature type="compositionally biased region" description="Polar residues" evidence="1">
    <location>
        <begin position="40"/>
        <end position="55"/>
    </location>
</feature>
<comment type="caution">
    <text evidence="2">The sequence shown here is derived from an EMBL/GenBank/DDBJ whole genome shotgun (WGS) entry which is preliminary data.</text>
</comment>
<evidence type="ECO:0000313" key="3">
    <source>
        <dbReference type="Proteomes" id="UP000785679"/>
    </source>
</evidence>
<keyword evidence="3" id="KW-1185">Reference proteome</keyword>
<dbReference type="AlphaFoldDB" id="A0A8J8NH30"/>
<feature type="region of interest" description="Disordered" evidence="1">
    <location>
        <begin position="1"/>
        <end position="61"/>
    </location>
</feature>
<sequence>MTEILPQPGVCRKSTDMEEDYNNLFSSSSSDSELQRKKQPQQQHASTKSSNNKLSYEQYKERNRDNNFRQIQITLIFCIVPSDLLIETGRRTRLARGTMSGVGLGIGTGEGVIGRSSHPQEGVAGSLHQHIRAVILGRKVIKSLR</sequence>
<reference evidence="2" key="1">
    <citation type="submission" date="2019-06" db="EMBL/GenBank/DDBJ databases">
        <authorList>
            <person name="Zheng W."/>
        </authorList>
    </citation>
    <scope>NUCLEOTIDE SEQUENCE</scope>
    <source>
        <strain evidence="2">QDHG01</strain>
    </source>
</reference>
<dbReference type="Proteomes" id="UP000785679">
    <property type="component" value="Unassembled WGS sequence"/>
</dbReference>
<evidence type="ECO:0000256" key="1">
    <source>
        <dbReference type="SAM" id="MobiDB-lite"/>
    </source>
</evidence>
<name>A0A8J8NH30_HALGN</name>